<dbReference type="Proteomes" id="UP001152797">
    <property type="component" value="Unassembled WGS sequence"/>
</dbReference>
<dbReference type="GO" id="GO:0016020">
    <property type="term" value="C:membrane"/>
    <property type="evidence" value="ECO:0007669"/>
    <property type="project" value="UniProtKB-SubCell"/>
</dbReference>
<dbReference type="PROSITE" id="PS50920">
    <property type="entry name" value="SOLCAR"/>
    <property type="match status" value="1"/>
</dbReference>
<keyword evidence="6" id="KW-1133">Transmembrane helix</keyword>
<evidence type="ECO:0000256" key="2">
    <source>
        <dbReference type="ARBA" id="ARBA00022692"/>
    </source>
</evidence>
<evidence type="ECO:0000256" key="3">
    <source>
        <dbReference type="ARBA" id="ARBA00023136"/>
    </source>
</evidence>
<comment type="caution">
    <text evidence="7">The sequence shown here is derived from an EMBL/GenBank/DDBJ whole genome shotgun (WGS) entry which is preliminary data.</text>
</comment>
<keyword evidence="3 4" id="KW-0472">Membrane</keyword>
<dbReference type="EMBL" id="CAMXCT030002106">
    <property type="protein sequence ID" value="CAL4782990.1"/>
    <property type="molecule type" value="Genomic_DNA"/>
</dbReference>
<evidence type="ECO:0000256" key="5">
    <source>
        <dbReference type="RuleBase" id="RU000488"/>
    </source>
</evidence>
<dbReference type="AlphaFoldDB" id="A0A9P1CRL0"/>
<feature type="repeat" description="Solcar" evidence="4">
    <location>
        <begin position="1"/>
        <end position="49"/>
    </location>
</feature>
<evidence type="ECO:0000256" key="4">
    <source>
        <dbReference type="PROSITE-ProRule" id="PRU00282"/>
    </source>
</evidence>
<comment type="subcellular location">
    <subcellularLocation>
        <location evidence="1">Membrane</location>
        <topology evidence="1">Multi-pass membrane protein</topology>
    </subcellularLocation>
</comment>
<keyword evidence="2 4" id="KW-0812">Transmembrane</keyword>
<gene>
    <name evidence="7" type="ORF">C1SCF055_LOCUS22209</name>
</gene>
<organism evidence="7">
    <name type="scientific">Cladocopium goreaui</name>
    <dbReference type="NCBI Taxonomy" id="2562237"/>
    <lineage>
        <taxon>Eukaryota</taxon>
        <taxon>Sar</taxon>
        <taxon>Alveolata</taxon>
        <taxon>Dinophyceae</taxon>
        <taxon>Suessiales</taxon>
        <taxon>Symbiodiniaceae</taxon>
        <taxon>Cladocopium</taxon>
    </lineage>
</organism>
<keyword evidence="5" id="KW-0813">Transport</keyword>
<evidence type="ECO:0000313" key="7">
    <source>
        <dbReference type="EMBL" id="CAI3995678.1"/>
    </source>
</evidence>
<protein>
    <submittedName>
        <fullName evidence="8">Mitochondrial phosphate carrier protein</fullName>
    </submittedName>
</protein>
<reference evidence="7" key="1">
    <citation type="submission" date="2022-10" db="EMBL/GenBank/DDBJ databases">
        <authorList>
            <person name="Chen Y."/>
            <person name="Dougan E. K."/>
            <person name="Chan C."/>
            <person name="Rhodes N."/>
            <person name="Thang M."/>
        </authorList>
    </citation>
    <scope>NUCLEOTIDE SEQUENCE</scope>
</reference>
<keyword evidence="9" id="KW-1185">Reference proteome</keyword>
<dbReference type="Pfam" id="PF00153">
    <property type="entry name" value="Mito_carr"/>
    <property type="match status" value="1"/>
</dbReference>
<dbReference type="SUPFAM" id="SSF103506">
    <property type="entry name" value="Mitochondrial carrier"/>
    <property type="match status" value="1"/>
</dbReference>
<dbReference type="EMBL" id="CAMXCT020002106">
    <property type="protein sequence ID" value="CAL1149053.1"/>
    <property type="molecule type" value="Genomic_DNA"/>
</dbReference>
<name>A0A9P1CRL0_9DINO</name>
<proteinExistence type="inferred from homology"/>
<comment type="similarity">
    <text evidence="5">Belongs to the mitochondrial carrier (TC 2.A.29) family.</text>
</comment>
<evidence type="ECO:0000256" key="6">
    <source>
        <dbReference type="SAM" id="Phobius"/>
    </source>
</evidence>
<dbReference type="InterPro" id="IPR023395">
    <property type="entry name" value="MCP_dom_sf"/>
</dbReference>
<evidence type="ECO:0000313" key="9">
    <source>
        <dbReference type="Proteomes" id="UP001152797"/>
    </source>
</evidence>
<feature type="transmembrane region" description="Helical" evidence="6">
    <location>
        <begin position="20"/>
        <end position="42"/>
    </location>
</feature>
<accession>A0A9P1CRL0</accession>
<evidence type="ECO:0000256" key="1">
    <source>
        <dbReference type="ARBA" id="ARBA00004141"/>
    </source>
</evidence>
<dbReference type="Gene3D" id="1.50.40.10">
    <property type="entry name" value="Mitochondrial carrier domain"/>
    <property type="match status" value="1"/>
</dbReference>
<evidence type="ECO:0000313" key="8">
    <source>
        <dbReference type="EMBL" id="CAL4782990.1"/>
    </source>
</evidence>
<dbReference type="InterPro" id="IPR018108">
    <property type="entry name" value="MCP_transmembrane"/>
</dbReference>
<dbReference type="OrthoDB" id="409586at2759"/>
<sequence>MLDEFVATATDLMKEDGARALYKGTGATLLATSVMGFTSFGLNEFFRRSLEKWSGDPFGEAGAPIVLAASISSVFVSAPEMHFHLVYCQTRHGTPFSLLLTLDQTLRHLLGLRMGGKKAQSEEDARMIKNDQECHAAETCLD</sequence>
<dbReference type="EMBL" id="CAMXCT010002106">
    <property type="protein sequence ID" value="CAI3995678.1"/>
    <property type="molecule type" value="Genomic_DNA"/>
</dbReference>
<reference evidence="8 9" key="2">
    <citation type="submission" date="2024-05" db="EMBL/GenBank/DDBJ databases">
        <authorList>
            <person name="Chen Y."/>
            <person name="Shah S."/>
            <person name="Dougan E. K."/>
            <person name="Thang M."/>
            <person name="Chan C."/>
        </authorList>
    </citation>
    <scope>NUCLEOTIDE SEQUENCE [LARGE SCALE GENOMIC DNA]</scope>
</reference>